<protein>
    <submittedName>
        <fullName evidence="2">Putative ribosomal protein s5 protein</fullName>
    </submittedName>
</protein>
<reference evidence="3" key="1">
    <citation type="submission" date="2015-07" db="EMBL/GenBank/DDBJ databases">
        <authorList>
            <person name="Teixeira M.M."/>
            <person name="Souza R.C."/>
            <person name="Almeida L.G."/>
            <person name="Vicente V.A."/>
            <person name="de Hoog S."/>
            <person name="Bocca A.L."/>
            <person name="de Almeida S.R."/>
            <person name="Vasconcelos A.T."/>
            <person name="Felipe M.S."/>
        </authorList>
    </citation>
    <scope>NUCLEOTIDE SEQUENCE [LARGE SCALE GENOMIC DNA]</scope>
    <source>
        <strain evidence="3">KSF</strain>
    </source>
</reference>
<gene>
    <name evidence="2" type="ORF">CLCR_06220</name>
</gene>
<dbReference type="AlphaFoldDB" id="A0A1C1C853"/>
<evidence type="ECO:0000313" key="2">
    <source>
        <dbReference type="EMBL" id="OCT44714.1"/>
    </source>
</evidence>
<evidence type="ECO:0000313" key="3">
    <source>
        <dbReference type="Proteomes" id="UP000094526"/>
    </source>
</evidence>
<feature type="compositionally biased region" description="Basic and acidic residues" evidence="1">
    <location>
        <begin position="68"/>
        <end position="87"/>
    </location>
</feature>
<feature type="compositionally biased region" description="Basic and acidic residues" evidence="1">
    <location>
        <begin position="142"/>
        <end position="164"/>
    </location>
</feature>
<feature type="region of interest" description="Disordered" evidence="1">
    <location>
        <begin position="1"/>
        <end position="87"/>
    </location>
</feature>
<dbReference type="Proteomes" id="UP000094526">
    <property type="component" value="Unassembled WGS sequence"/>
</dbReference>
<evidence type="ECO:0000256" key="1">
    <source>
        <dbReference type="SAM" id="MobiDB-lite"/>
    </source>
</evidence>
<feature type="compositionally biased region" description="Basic and acidic residues" evidence="1">
    <location>
        <begin position="24"/>
        <end position="46"/>
    </location>
</feature>
<accession>A0A1C1C853</accession>
<feature type="region of interest" description="Disordered" evidence="1">
    <location>
        <begin position="137"/>
        <end position="164"/>
    </location>
</feature>
<comment type="caution">
    <text evidence="2">The sequence shown here is derived from an EMBL/GenBank/DDBJ whole genome shotgun (WGS) entry which is preliminary data.</text>
</comment>
<dbReference type="OrthoDB" id="514070at2759"/>
<organism evidence="2 3">
    <name type="scientific">Cladophialophora carrionii</name>
    <dbReference type="NCBI Taxonomy" id="86049"/>
    <lineage>
        <taxon>Eukaryota</taxon>
        <taxon>Fungi</taxon>
        <taxon>Dikarya</taxon>
        <taxon>Ascomycota</taxon>
        <taxon>Pezizomycotina</taxon>
        <taxon>Eurotiomycetes</taxon>
        <taxon>Chaetothyriomycetidae</taxon>
        <taxon>Chaetothyriales</taxon>
        <taxon>Herpotrichiellaceae</taxon>
        <taxon>Cladophialophora</taxon>
    </lineage>
</organism>
<keyword evidence="2" id="KW-0687">Ribonucleoprotein</keyword>
<keyword evidence="3" id="KW-1185">Reference proteome</keyword>
<dbReference type="eggNOG" id="ENOG502S4T9">
    <property type="taxonomic scope" value="Eukaryota"/>
</dbReference>
<sequence>MPATTRSKSNLQQTHLEDFENNPEEEKATTSKTRRQDTSKSKDTTARAKRKQPDDEERPPKTSRPTKKQKETHDEASIKPEEGAEDNRPVIINRAPVLQLWAACVAQKLYPNLSWTTHLSIGSAVSALCAISKGRAIGTIDRPNDDPDKKAEKEKKKRSAEKGADDEVDVMSFKLLLKDGSAIVSGKPQKANEAALNKKYGEAEYARTKETMEEAIDMFEARAKKGELNRTAFHMYEGFRPSVQHGQGGWGKKGELRLEKIRELAEKR</sequence>
<dbReference type="VEuPathDB" id="FungiDB:CLCR_06220"/>
<feature type="compositionally biased region" description="Polar residues" evidence="1">
    <location>
        <begin position="1"/>
        <end position="14"/>
    </location>
</feature>
<dbReference type="VEuPathDB" id="FungiDB:G647_07395"/>
<keyword evidence="2" id="KW-0689">Ribosomal protein</keyword>
<dbReference type="GO" id="GO:0005840">
    <property type="term" value="C:ribosome"/>
    <property type="evidence" value="ECO:0007669"/>
    <property type="project" value="UniProtKB-KW"/>
</dbReference>
<proteinExistence type="predicted"/>
<dbReference type="EMBL" id="LGRB01000020">
    <property type="protein sequence ID" value="OCT44714.1"/>
    <property type="molecule type" value="Genomic_DNA"/>
</dbReference>
<name>A0A1C1C853_9EURO</name>